<proteinExistence type="predicted"/>
<gene>
    <name evidence="1" type="ORF">FJZ00_00885</name>
</gene>
<protein>
    <submittedName>
        <fullName evidence="1">Uncharacterized protein</fullName>
    </submittedName>
</protein>
<dbReference type="AlphaFoldDB" id="A0A938BHR8"/>
<name>A0A938BHR8_9BACT</name>
<reference evidence="1 2" key="1">
    <citation type="submission" date="2019-03" db="EMBL/GenBank/DDBJ databases">
        <title>Lake Tanganyika Metagenome-Assembled Genomes (MAGs).</title>
        <authorList>
            <person name="Tran P."/>
        </authorList>
    </citation>
    <scope>NUCLEOTIDE SEQUENCE [LARGE SCALE GENOMIC DNA]</scope>
    <source>
        <strain evidence="1">K_DeepCast_65m_m2_236</strain>
    </source>
</reference>
<dbReference type="Proteomes" id="UP000703893">
    <property type="component" value="Unassembled WGS sequence"/>
</dbReference>
<accession>A0A938BHR8</accession>
<comment type="caution">
    <text evidence="1">The sequence shown here is derived from an EMBL/GenBank/DDBJ whole genome shotgun (WGS) entry which is preliminary data.</text>
</comment>
<evidence type="ECO:0000313" key="2">
    <source>
        <dbReference type="Proteomes" id="UP000703893"/>
    </source>
</evidence>
<sequence>MADFARSPAPSNIGETTLRIVLDHFPAAQEVDDQGNAVYSRDALHLLQMVKGLRNYNAGRETIRRVIKSYVPAPPSADSPPIPVRRAPGVIAQDARTQSTAITTAVDAVTGRFEDLSSALDGLSDSLAHFSEAADHLTPKPQKYDIFLGNLAKLAELSRKARPTPPPVA</sequence>
<evidence type="ECO:0000313" key="1">
    <source>
        <dbReference type="EMBL" id="MBM3273677.1"/>
    </source>
</evidence>
<organism evidence="1 2">
    <name type="scientific">Candidatus Tanganyikabacteria bacterium</name>
    <dbReference type="NCBI Taxonomy" id="2961651"/>
    <lineage>
        <taxon>Bacteria</taxon>
        <taxon>Bacillati</taxon>
        <taxon>Candidatus Sericytochromatia</taxon>
        <taxon>Candidatus Tanganyikabacteria</taxon>
    </lineage>
</organism>
<dbReference type="EMBL" id="VGJX01000025">
    <property type="protein sequence ID" value="MBM3273677.1"/>
    <property type="molecule type" value="Genomic_DNA"/>
</dbReference>